<dbReference type="AlphaFoldDB" id="A0AAE0IEU1"/>
<dbReference type="PROSITE" id="PS50088">
    <property type="entry name" value="ANK_REPEAT"/>
    <property type="match status" value="1"/>
</dbReference>
<comment type="caution">
    <text evidence="2">The sequence shown here is derived from an EMBL/GenBank/DDBJ whole genome shotgun (WGS) entry which is preliminary data.</text>
</comment>
<accession>A0AAE0IEU1</accession>
<dbReference type="InterPro" id="IPR051616">
    <property type="entry name" value="Cul2-RING_E3_ligase_SR"/>
</dbReference>
<keyword evidence="1" id="KW-0040">ANK repeat</keyword>
<dbReference type="SUPFAM" id="SSF48403">
    <property type="entry name" value="Ankyrin repeat"/>
    <property type="match status" value="1"/>
</dbReference>
<dbReference type="Proteomes" id="UP001283341">
    <property type="component" value="Unassembled WGS sequence"/>
</dbReference>
<name>A0AAE0IEU1_9PEZI</name>
<dbReference type="InterPro" id="IPR036770">
    <property type="entry name" value="Ankyrin_rpt-contain_sf"/>
</dbReference>
<dbReference type="PROSITE" id="PS50297">
    <property type="entry name" value="ANK_REP_REGION"/>
    <property type="match status" value="1"/>
</dbReference>
<sequence length="146" mass="15895">ACMRGTVSSVQQLLQQNVDPRTTFGCYDRSYLAAAVLNKTPAVLSYLLEKRLPVDSQDTLGMTPLHVAAEGAADEFVDVLLHHNADISVLDHLGRRPFHWAVCNLNLGNTVGTLEKLLYQKSDIHLPDEEGLTPLHIAASHGALTA</sequence>
<feature type="repeat" description="ANK" evidence="1">
    <location>
        <begin position="60"/>
        <end position="92"/>
    </location>
</feature>
<dbReference type="Pfam" id="PF12796">
    <property type="entry name" value="Ank_2"/>
    <property type="match status" value="1"/>
</dbReference>
<proteinExistence type="predicted"/>
<evidence type="ECO:0000313" key="3">
    <source>
        <dbReference type="Proteomes" id="UP001283341"/>
    </source>
</evidence>
<gene>
    <name evidence="2" type="ORF">B0H66DRAFT_444602</name>
</gene>
<feature type="non-terminal residue" evidence="2">
    <location>
        <position position="146"/>
    </location>
</feature>
<dbReference type="SMART" id="SM00248">
    <property type="entry name" value="ANK"/>
    <property type="match status" value="3"/>
</dbReference>
<feature type="non-terminal residue" evidence="2">
    <location>
        <position position="1"/>
    </location>
</feature>
<keyword evidence="3" id="KW-1185">Reference proteome</keyword>
<organism evidence="2 3">
    <name type="scientific">Apodospora peruviana</name>
    <dbReference type="NCBI Taxonomy" id="516989"/>
    <lineage>
        <taxon>Eukaryota</taxon>
        <taxon>Fungi</taxon>
        <taxon>Dikarya</taxon>
        <taxon>Ascomycota</taxon>
        <taxon>Pezizomycotina</taxon>
        <taxon>Sordariomycetes</taxon>
        <taxon>Sordariomycetidae</taxon>
        <taxon>Sordariales</taxon>
        <taxon>Lasiosphaeriaceae</taxon>
        <taxon>Apodospora</taxon>
    </lineage>
</organism>
<dbReference type="EMBL" id="JAUEDM010000003">
    <property type="protein sequence ID" value="KAK3322971.1"/>
    <property type="molecule type" value="Genomic_DNA"/>
</dbReference>
<dbReference type="PANTHER" id="PTHR46224:SF64">
    <property type="entry name" value="IQ MOTIF AND ANKYRIN REPEAT DOMAIN-CONTAINING PROTEIN 1"/>
    <property type="match status" value="1"/>
</dbReference>
<evidence type="ECO:0000313" key="2">
    <source>
        <dbReference type="EMBL" id="KAK3322971.1"/>
    </source>
</evidence>
<reference evidence="2" key="2">
    <citation type="submission" date="2023-06" db="EMBL/GenBank/DDBJ databases">
        <authorList>
            <consortium name="Lawrence Berkeley National Laboratory"/>
            <person name="Haridas S."/>
            <person name="Hensen N."/>
            <person name="Bonometti L."/>
            <person name="Westerberg I."/>
            <person name="Brannstrom I.O."/>
            <person name="Guillou S."/>
            <person name="Cros-Aarteil S."/>
            <person name="Calhoun S."/>
            <person name="Kuo A."/>
            <person name="Mondo S."/>
            <person name="Pangilinan J."/>
            <person name="Riley R."/>
            <person name="Labutti K."/>
            <person name="Andreopoulos B."/>
            <person name="Lipzen A."/>
            <person name="Chen C."/>
            <person name="Yanf M."/>
            <person name="Daum C."/>
            <person name="Ng V."/>
            <person name="Clum A."/>
            <person name="Steindorff A."/>
            <person name="Ohm R."/>
            <person name="Martin F."/>
            <person name="Silar P."/>
            <person name="Natvig D."/>
            <person name="Lalanne C."/>
            <person name="Gautier V."/>
            <person name="Ament-Velasquez S.L."/>
            <person name="Kruys A."/>
            <person name="Hutchinson M.I."/>
            <person name="Powell A.J."/>
            <person name="Barry K."/>
            <person name="Miller A.N."/>
            <person name="Grigoriev I.V."/>
            <person name="Debuchy R."/>
            <person name="Gladieux P."/>
            <person name="Thoren M.H."/>
            <person name="Johannesson H."/>
        </authorList>
    </citation>
    <scope>NUCLEOTIDE SEQUENCE</scope>
    <source>
        <strain evidence="2">CBS 118394</strain>
    </source>
</reference>
<protein>
    <submittedName>
        <fullName evidence="2">Ankyrin repeat-containing domain protein</fullName>
    </submittedName>
</protein>
<dbReference type="Gene3D" id="1.25.40.20">
    <property type="entry name" value="Ankyrin repeat-containing domain"/>
    <property type="match status" value="1"/>
</dbReference>
<dbReference type="InterPro" id="IPR002110">
    <property type="entry name" value="Ankyrin_rpt"/>
</dbReference>
<reference evidence="2" key="1">
    <citation type="journal article" date="2023" name="Mol. Phylogenet. Evol.">
        <title>Genome-scale phylogeny and comparative genomics of the fungal order Sordariales.</title>
        <authorList>
            <person name="Hensen N."/>
            <person name="Bonometti L."/>
            <person name="Westerberg I."/>
            <person name="Brannstrom I.O."/>
            <person name="Guillou S."/>
            <person name="Cros-Aarteil S."/>
            <person name="Calhoun S."/>
            <person name="Haridas S."/>
            <person name="Kuo A."/>
            <person name="Mondo S."/>
            <person name="Pangilinan J."/>
            <person name="Riley R."/>
            <person name="LaButti K."/>
            <person name="Andreopoulos B."/>
            <person name="Lipzen A."/>
            <person name="Chen C."/>
            <person name="Yan M."/>
            <person name="Daum C."/>
            <person name="Ng V."/>
            <person name="Clum A."/>
            <person name="Steindorff A."/>
            <person name="Ohm R.A."/>
            <person name="Martin F."/>
            <person name="Silar P."/>
            <person name="Natvig D.O."/>
            <person name="Lalanne C."/>
            <person name="Gautier V."/>
            <person name="Ament-Velasquez S.L."/>
            <person name="Kruys A."/>
            <person name="Hutchinson M.I."/>
            <person name="Powell A.J."/>
            <person name="Barry K."/>
            <person name="Miller A.N."/>
            <person name="Grigoriev I.V."/>
            <person name="Debuchy R."/>
            <person name="Gladieux P."/>
            <person name="Hiltunen Thoren M."/>
            <person name="Johannesson H."/>
        </authorList>
    </citation>
    <scope>NUCLEOTIDE SEQUENCE</scope>
    <source>
        <strain evidence="2">CBS 118394</strain>
    </source>
</reference>
<dbReference type="PANTHER" id="PTHR46224">
    <property type="entry name" value="ANKYRIN REPEAT FAMILY PROTEIN"/>
    <property type="match status" value="1"/>
</dbReference>
<evidence type="ECO:0000256" key="1">
    <source>
        <dbReference type="PROSITE-ProRule" id="PRU00023"/>
    </source>
</evidence>